<dbReference type="PATRIC" id="fig|1224163.3.peg.1847"/>
<protein>
    <recommendedName>
        <fullName evidence="1">N-acetyltransferase domain-containing protein</fullName>
    </recommendedName>
</protein>
<gene>
    <name evidence="2" type="ORF">B841_09185</name>
</gene>
<dbReference type="HOGENOM" id="CLU_1479709_0_0_11"/>
<evidence type="ECO:0000313" key="3">
    <source>
        <dbReference type="Proteomes" id="UP000015388"/>
    </source>
</evidence>
<dbReference type="InterPro" id="IPR016181">
    <property type="entry name" value="Acyl_CoA_acyltransferase"/>
</dbReference>
<dbReference type="EMBL" id="CP003924">
    <property type="protein sequence ID" value="AGS35310.1"/>
    <property type="molecule type" value="Genomic_DNA"/>
</dbReference>
<name>S5T3T8_9CORY</name>
<sequence>MALDFRFSRPDDHEQIQDVFDDGFVFSRSQLTGEWIPEVEAANGLLVALEGDLIVAALVITLPDAQRGPVPPGALMEYMAAEHPKRTWAMLGPLGIRRSYRGQGLGLRIITQATARFAEYDLHVSVTESHGESYTDMAMVEDGHLRQNSRGFTVYRFAG</sequence>
<proteinExistence type="predicted"/>
<evidence type="ECO:0000313" key="2">
    <source>
        <dbReference type="EMBL" id="AGS35310.1"/>
    </source>
</evidence>
<keyword evidence="3" id="KW-1185">Reference proteome</keyword>
<evidence type="ECO:0000259" key="1">
    <source>
        <dbReference type="PROSITE" id="PS51186"/>
    </source>
</evidence>
<dbReference type="Gene3D" id="3.40.630.30">
    <property type="match status" value="1"/>
</dbReference>
<organism evidence="2 3">
    <name type="scientific">Corynebacterium maris DSM 45190</name>
    <dbReference type="NCBI Taxonomy" id="1224163"/>
    <lineage>
        <taxon>Bacteria</taxon>
        <taxon>Bacillati</taxon>
        <taxon>Actinomycetota</taxon>
        <taxon>Actinomycetes</taxon>
        <taxon>Mycobacteriales</taxon>
        <taxon>Corynebacteriaceae</taxon>
        <taxon>Corynebacterium</taxon>
    </lineage>
</organism>
<reference evidence="2 3" key="1">
    <citation type="submission" date="2012-11" db="EMBL/GenBank/DDBJ databases">
        <title>The complete genome sequence of Corynebacterium maris Coryn-1 (=DSM 45190).</title>
        <authorList>
            <person name="Schaffert L."/>
            <person name="Albersmeier A."/>
            <person name="Kalinowski J."/>
            <person name="Ruckert C."/>
        </authorList>
    </citation>
    <scope>NUCLEOTIDE SEQUENCE [LARGE SCALE GENOMIC DNA]</scope>
    <source>
        <strain evidence="3">Coryn-1</strain>
    </source>
</reference>
<dbReference type="AlphaFoldDB" id="S5T3T8"/>
<dbReference type="KEGG" id="cmd:B841_09185"/>
<dbReference type="InterPro" id="IPR000182">
    <property type="entry name" value="GNAT_dom"/>
</dbReference>
<accession>S5T3T8</accession>
<dbReference type="Proteomes" id="UP000015388">
    <property type="component" value="Chromosome"/>
</dbReference>
<dbReference type="STRING" id="1224163.B841_09185"/>
<feature type="domain" description="N-acetyltransferase" evidence="1">
    <location>
        <begin position="3"/>
        <end position="159"/>
    </location>
</feature>
<dbReference type="PROSITE" id="PS51186">
    <property type="entry name" value="GNAT"/>
    <property type="match status" value="1"/>
</dbReference>
<dbReference type="GO" id="GO:0016747">
    <property type="term" value="F:acyltransferase activity, transferring groups other than amino-acyl groups"/>
    <property type="evidence" value="ECO:0007669"/>
    <property type="project" value="InterPro"/>
</dbReference>
<dbReference type="RefSeq" id="WP_020935243.1">
    <property type="nucleotide sequence ID" value="NC_021915.1"/>
</dbReference>
<dbReference type="SUPFAM" id="SSF55729">
    <property type="entry name" value="Acyl-CoA N-acyltransferases (Nat)"/>
    <property type="match status" value="1"/>
</dbReference>